<evidence type="ECO:0000313" key="11">
    <source>
        <dbReference type="Proteomes" id="UP000799536"/>
    </source>
</evidence>
<comment type="caution">
    <text evidence="10">The sequence shown here is derived from an EMBL/GenBank/DDBJ whole genome shotgun (WGS) entry which is preliminary data.</text>
</comment>
<evidence type="ECO:0000256" key="4">
    <source>
        <dbReference type="ARBA" id="ARBA00009461"/>
    </source>
</evidence>
<comment type="function">
    <text evidence="1">May be involved in a process influencing telomere capping.</text>
</comment>
<accession>A0A9P4JBU9</accession>
<feature type="domain" description="Restriction of telomere capping protein 4 C-terminal" evidence="9">
    <location>
        <begin position="430"/>
        <end position="552"/>
    </location>
</feature>
<name>A0A9P4JBU9_9PLEO</name>
<evidence type="ECO:0000259" key="9">
    <source>
        <dbReference type="SMART" id="SM01312"/>
    </source>
</evidence>
<feature type="region of interest" description="Disordered" evidence="8">
    <location>
        <begin position="1"/>
        <end position="161"/>
    </location>
</feature>
<proteinExistence type="inferred from homology"/>
<dbReference type="GO" id="GO:0005737">
    <property type="term" value="C:cytoplasm"/>
    <property type="evidence" value="ECO:0007669"/>
    <property type="project" value="UniProtKB-SubCell"/>
</dbReference>
<feature type="region of interest" description="Disordered" evidence="8">
    <location>
        <begin position="314"/>
        <end position="358"/>
    </location>
</feature>
<dbReference type="Proteomes" id="UP000799536">
    <property type="component" value="Unassembled WGS sequence"/>
</dbReference>
<evidence type="ECO:0000256" key="1">
    <source>
        <dbReference type="ARBA" id="ARBA00002738"/>
    </source>
</evidence>
<organism evidence="10 11">
    <name type="scientific">Delitschia confertaspora ATCC 74209</name>
    <dbReference type="NCBI Taxonomy" id="1513339"/>
    <lineage>
        <taxon>Eukaryota</taxon>
        <taxon>Fungi</taxon>
        <taxon>Dikarya</taxon>
        <taxon>Ascomycota</taxon>
        <taxon>Pezizomycotina</taxon>
        <taxon>Dothideomycetes</taxon>
        <taxon>Pleosporomycetidae</taxon>
        <taxon>Pleosporales</taxon>
        <taxon>Delitschiaceae</taxon>
        <taxon>Delitschia</taxon>
    </lineage>
</organism>
<feature type="compositionally biased region" description="Low complexity" evidence="8">
    <location>
        <begin position="329"/>
        <end position="340"/>
    </location>
</feature>
<feature type="compositionally biased region" description="Acidic residues" evidence="8">
    <location>
        <begin position="569"/>
        <end position="584"/>
    </location>
</feature>
<feature type="compositionally biased region" description="Basic and acidic residues" evidence="8">
    <location>
        <begin position="20"/>
        <end position="31"/>
    </location>
</feature>
<keyword evidence="6" id="KW-0963">Cytoplasm</keyword>
<evidence type="ECO:0000256" key="5">
    <source>
        <dbReference type="ARBA" id="ARBA00015162"/>
    </source>
</evidence>
<keyword evidence="11" id="KW-1185">Reference proteome</keyword>
<dbReference type="InterPro" id="IPR028094">
    <property type="entry name" value="RTC4_C"/>
</dbReference>
<comment type="subcellular location">
    <subcellularLocation>
        <location evidence="3">Cytoplasm</location>
    </subcellularLocation>
    <subcellularLocation>
        <location evidence="2">Nucleus</location>
    </subcellularLocation>
</comment>
<evidence type="ECO:0000256" key="6">
    <source>
        <dbReference type="ARBA" id="ARBA00022490"/>
    </source>
</evidence>
<dbReference type="AlphaFoldDB" id="A0A9P4JBU9"/>
<dbReference type="PANTHER" id="PTHR41391:SF1">
    <property type="entry name" value="RESTRICTION OF TELOMERE CAPPING PROTEIN 4"/>
    <property type="match status" value="1"/>
</dbReference>
<dbReference type="PANTHER" id="PTHR41391">
    <property type="entry name" value="RESTRICTION OF TELOMERE CAPPING PROTEIN 4"/>
    <property type="match status" value="1"/>
</dbReference>
<feature type="region of interest" description="Disordered" evidence="8">
    <location>
        <begin position="183"/>
        <end position="297"/>
    </location>
</feature>
<feature type="compositionally biased region" description="Basic and acidic residues" evidence="8">
    <location>
        <begin position="556"/>
        <end position="568"/>
    </location>
</feature>
<comment type="similarity">
    <text evidence="4">Belongs to the RTC4 family.</text>
</comment>
<dbReference type="EMBL" id="ML994396">
    <property type="protein sequence ID" value="KAF2196405.1"/>
    <property type="molecule type" value="Genomic_DNA"/>
</dbReference>
<evidence type="ECO:0000256" key="2">
    <source>
        <dbReference type="ARBA" id="ARBA00004123"/>
    </source>
</evidence>
<evidence type="ECO:0000313" key="10">
    <source>
        <dbReference type="EMBL" id="KAF2196405.1"/>
    </source>
</evidence>
<dbReference type="InterPro" id="IPR039024">
    <property type="entry name" value="RTC4"/>
</dbReference>
<dbReference type="GO" id="GO:0005634">
    <property type="term" value="C:nucleus"/>
    <property type="evidence" value="ECO:0007669"/>
    <property type="project" value="UniProtKB-SubCell"/>
</dbReference>
<evidence type="ECO:0000256" key="8">
    <source>
        <dbReference type="SAM" id="MobiDB-lite"/>
    </source>
</evidence>
<dbReference type="OrthoDB" id="128308at2759"/>
<evidence type="ECO:0000256" key="3">
    <source>
        <dbReference type="ARBA" id="ARBA00004496"/>
    </source>
</evidence>
<reference evidence="10" key="1">
    <citation type="journal article" date="2020" name="Stud. Mycol.">
        <title>101 Dothideomycetes genomes: a test case for predicting lifestyles and emergence of pathogens.</title>
        <authorList>
            <person name="Haridas S."/>
            <person name="Albert R."/>
            <person name="Binder M."/>
            <person name="Bloem J."/>
            <person name="Labutti K."/>
            <person name="Salamov A."/>
            <person name="Andreopoulos B."/>
            <person name="Baker S."/>
            <person name="Barry K."/>
            <person name="Bills G."/>
            <person name="Bluhm B."/>
            <person name="Cannon C."/>
            <person name="Castanera R."/>
            <person name="Culley D."/>
            <person name="Daum C."/>
            <person name="Ezra D."/>
            <person name="Gonzalez J."/>
            <person name="Henrissat B."/>
            <person name="Kuo A."/>
            <person name="Liang C."/>
            <person name="Lipzen A."/>
            <person name="Lutzoni F."/>
            <person name="Magnuson J."/>
            <person name="Mondo S."/>
            <person name="Nolan M."/>
            <person name="Ohm R."/>
            <person name="Pangilinan J."/>
            <person name="Park H.-J."/>
            <person name="Ramirez L."/>
            <person name="Alfaro M."/>
            <person name="Sun H."/>
            <person name="Tritt A."/>
            <person name="Yoshinaga Y."/>
            <person name="Zwiers L.-H."/>
            <person name="Turgeon B."/>
            <person name="Goodwin S."/>
            <person name="Spatafora J."/>
            <person name="Crous P."/>
            <person name="Grigoriev I."/>
        </authorList>
    </citation>
    <scope>NUCLEOTIDE SEQUENCE</scope>
    <source>
        <strain evidence="10">ATCC 74209</strain>
    </source>
</reference>
<protein>
    <recommendedName>
        <fullName evidence="5">Restriction of telomere capping protein 4</fullName>
    </recommendedName>
</protein>
<evidence type="ECO:0000256" key="7">
    <source>
        <dbReference type="ARBA" id="ARBA00023242"/>
    </source>
</evidence>
<keyword evidence="7" id="KW-0539">Nucleus</keyword>
<feature type="region of interest" description="Disordered" evidence="8">
    <location>
        <begin position="547"/>
        <end position="584"/>
    </location>
</feature>
<dbReference type="SMART" id="SM01312">
    <property type="entry name" value="RTC4"/>
    <property type="match status" value="1"/>
</dbReference>
<gene>
    <name evidence="10" type="ORF">GQ43DRAFT_445136</name>
</gene>
<sequence length="584" mass="64249">MVILSRKTRPLLTRVNGKPHASDDDHEETSSKRTVSARRTPANELTEEDINRDPESSSDGDPSPRKAKDWSIPSSFGGYGQNGLSVGKAFGRHKGDKENDGQEGNETPLKAEEKGSAASLGSAKKRTSDQIAQAEKTLFDNSMGRPAKRPRSAKPPVNIFLPTVNQKGRTIVVPKEMEVSRVPKQTCGVRRTYSGMKRSAPAPQTSGDDKSDSEVSMEPLSEPPTPEKKKKEEKKKKAVALLNETANGTHEAGGMSLSISPRGKGRFSSASIRSPTSKLLKLATSKSAASPAKTRPNLLEHLSEYGNLPTATARSSVASTPLNLDTDAPDSSPLSSFASHLSEDSDSSPEPSNPEIAECPLCHQPIPAARLAAFRKEHPRMNVRDQGLFCHKHKRHKAEEEYAERGYPSINWSSFDKRMEKHYPRLKSILLNRGEPSHYRSLLEEKVRRGEDRTLLSTVGKSSFDSSTTGYYGSRGARVMMEAITRRFAGLIREVAVKDKVVSFGGIGNFVQRVLVPELSLELVREDLGVGEEEARKVVRQSGGVGELVNEEVEDEVKRTGRRENKVENDDDEEEEEEEEEGRS</sequence>
<feature type="compositionally biased region" description="Polar residues" evidence="8">
    <location>
        <begin position="314"/>
        <end position="323"/>
    </location>
</feature>
<dbReference type="Pfam" id="PF14474">
    <property type="entry name" value="RTC4"/>
    <property type="match status" value="1"/>
</dbReference>
<feature type="compositionally biased region" description="Low complexity" evidence="8">
    <location>
        <begin position="274"/>
        <end position="294"/>
    </location>
</feature>